<gene>
    <name evidence="1" type="ORF">LL038_03525</name>
</gene>
<accession>A0AA47EJI4</accession>
<proteinExistence type="predicted"/>
<dbReference type="EMBL" id="CP086239">
    <property type="protein sequence ID" value="WAG61336.1"/>
    <property type="molecule type" value="Genomic_DNA"/>
</dbReference>
<name>A0AA47EJI4_9CLOT</name>
<dbReference type="RefSeq" id="WP_216120014.1">
    <property type="nucleotide sequence ID" value="NZ_CP086239.1"/>
</dbReference>
<dbReference type="AlphaFoldDB" id="A0AA47EJI4"/>
<organism evidence="1 2">
    <name type="scientific">Clostridium estertheticum</name>
    <dbReference type="NCBI Taxonomy" id="238834"/>
    <lineage>
        <taxon>Bacteria</taxon>
        <taxon>Bacillati</taxon>
        <taxon>Bacillota</taxon>
        <taxon>Clostridia</taxon>
        <taxon>Eubacteriales</taxon>
        <taxon>Clostridiaceae</taxon>
        <taxon>Clostridium</taxon>
    </lineage>
</organism>
<dbReference type="Proteomes" id="UP001164733">
    <property type="component" value="Chromosome"/>
</dbReference>
<evidence type="ECO:0000313" key="1">
    <source>
        <dbReference type="EMBL" id="WAG61336.1"/>
    </source>
</evidence>
<protein>
    <submittedName>
        <fullName evidence="1">Uncharacterized protein</fullName>
    </submittedName>
</protein>
<sequence>MAGEIYIADKATLDLVKADTTTIKANESTIVTNVASVKSDTSSLVANAPINWDRASSNTITNALVTCNVSGQAYVTALQITGKGLLKKSLIRCSGSSMHGIRITVDGVVKVVCNNSSGSSMSVTGFTCEELFQNMYNSLDLVLPFGNGLLYIQNPMLGYPSTTSTAGIVRSAKPIYFNSSLLVEVHSNLNPENIEIENSYIVL</sequence>
<reference evidence="1" key="1">
    <citation type="submission" date="2021-11" db="EMBL/GenBank/DDBJ databases">
        <title>Clostridia strains as spoilage organisms.</title>
        <authorList>
            <person name="Wambui J."/>
            <person name="Stevens M.J.A."/>
            <person name="Stephan R."/>
        </authorList>
    </citation>
    <scope>NUCLEOTIDE SEQUENCE</scope>
    <source>
        <strain evidence="1">CF009</strain>
    </source>
</reference>
<evidence type="ECO:0000313" key="2">
    <source>
        <dbReference type="Proteomes" id="UP001164733"/>
    </source>
</evidence>